<keyword evidence="2" id="KW-1185">Reference proteome</keyword>
<accession>A0ABR2HFT9</accession>
<protein>
    <recommendedName>
        <fullName evidence="3">DDE-1 domain-containing protein</fullName>
    </recommendedName>
</protein>
<comment type="caution">
    <text evidence="1">The sequence shown here is derived from an EMBL/GenBank/DDBJ whole genome shotgun (WGS) entry which is preliminary data.</text>
</comment>
<reference evidence="1 2" key="1">
    <citation type="submission" date="2024-04" db="EMBL/GenBank/DDBJ databases">
        <title>Tritrichomonas musculus Genome.</title>
        <authorList>
            <person name="Alves-Ferreira E."/>
            <person name="Grigg M."/>
            <person name="Lorenzi H."/>
            <person name="Galac M."/>
        </authorList>
    </citation>
    <scope>NUCLEOTIDE SEQUENCE [LARGE SCALE GENOMIC DNA]</scope>
    <source>
        <strain evidence="1 2">EAF2021</strain>
    </source>
</reference>
<name>A0ABR2HFT9_9EUKA</name>
<evidence type="ECO:0008006" key="3">
    <source>
        <dbReference type="Google" id="ProtNLM"/>
    </source>
</evidence>
<sequence length="192" mass="22341">MAIEYFNRNRVNLIILPSHTSHVCQPFDVVLASPMKRRIKDFSQSPPPIIQNLICQFNTQAAKQRILIISSIINAWWQTATPVNCQTSFYATGIYPYDIQKVLSNRFVRQTNEHDVRPQERGISINAQIITSKEKRIEIASDFYQIPIEDINYIPQYEYKTIEEYLTTGCDVVFQEFPPIYTEPLPGIIIRQ</sequence>
<gene>
    <name evidence="1" type="ORF">M9Y10_020277</name>
</gene>
<organism evidence="1 2">
    <name type="scientific">Tritrichomonas musculus</name>
    <dbReference type="NCBI Taxonomy" id="1915356"/>
    <lineage>
        <taxon>Eukaryota</taxon>
        <taxon>Metamonada</taxon>
        <taxon>Parabasalia</taxon>
        <taxon>Tritrichomonadida</taxon>
        <taxon>Tritrichomonadidae</taxon>
        <taxon>Tritrichomonas</taxon>
    </lineage>
</organism>
<evidence type="ECO:0000313" key="1">
    <source>
        <dbReference type="EMBL" id="KAK8846271.1"/>
    </source>
</evidence>
<evidence type="ECO:0000313" key="2">
    <source>
        <dbReference type="Proteomes" id="UP001470230"/>
    </source>
</evidence>
<dbReference type="Proteomes" id="UP001470230">
    <property type="component" value="Unassembled WGS sequence"/>
</dbReference>
<proteinExistence type="predicted"/>
<dbReference type="EMBL" id="JAPFFF010000029">
    <property type="protein sequence ID" value="KAK8846271.1"/>
    <property type="molecule type" value="Genomic_DNA"/>
</dbReference>